<dbReference type="PANTHER" id="PTHR45709">
    <property type="entry name" value="LARGE SUBUNIT GTPASE 1 HOMOLOG-RELATED"/>
    <property type="match status" value="1"/>
</dbReference>
<evidence type="ECO:0000256" key="1">
    <source>
        <dbReference type="ARBA" id="ARBA00004496"/>
    </source>
</evidence>
<dbReference type="AlphaFoldDB" id="A0AAD5V2L5"/>
<keyword evidence="5" id="KW-0342">GTP-binding</keyword>
<keyword evidence="3" id="KW-0547">Nucleotide-binding</keyword>
<dbReference type="InterPro" id="IPR027417">
    <property type="entry name" value="P-loop_NTPase"/>
</dbReference>
<comment type="subcellular location">
    <subcellularLocation>
        <location evidence="1">Cytoplasm</location>
    </subcellularLocation>
</comment>
<evidence type="ECO:0000313" key="9">
    <source>
        <dbReference type="Proteomes" id="UP001212997"/>
    </source>
</evidence>
<feature type="region of interest" description="Disordered" evidence="6">
    <location>
        <begin position="664"/>
        <end position="691"/>
    </location>
</feature>
<feature type="compositionally biased region" description="Basic residues" evidence="6">
    <location>
        <begin position="673"/>
        <end position="691"/>
    </location>
</feature>
<dbReference type="CDD" id="cd01857">
    <property type="entry name" value="HSR1_MMR1"/>
    <property type="match status" value="1"/>
</dbReference>
<dbReference type="GO" id="GO:0005525">
    <property type="term" value="F:GTP binding"/>
    <property type="evidence" value="ECO:0007669"/>
    <property type="project" value="UniProtKB-KW"/>
</dbReference>
<dbReference type="EMBL" id="JANAWD010000240">
    <property type="protein sequence ID" value="KAJ3483128.1"/>
    <property type="molecule type" value="Genomic_DNA"/>
</dbReference>
<name>A0AAD5V2L5_9APHY</name>
<evidence type="ECO:0000256" key="2">
    <source>
        <dbReference type="ARBA" id="ARBA00022490"/>
    </source>
</evidence>
<gene>
    <name evidence="8" type="ORF">NLI96_g6520</name>
</gene>
<dbReference type="GO" id="GO:0000054">
    <property type="term" value="P:ribosomal subunit export from nucleus"/>
    <property type="evidence" value="ECO:0007669"/>
    <property type="project" value="TreeGrafter"/>
</dbReference>
<keyword evidence="9" id="KW-1185">Reference proteome</keyword>
<dbReference type="Gene3D" id="3.40.50.300">
    <property type="entry name" value="P-loop containing nucleotide triphosphate hydrolases"/>
    <property type="match status" value="1"/>
</dbReference>
<dbReference type="SUPFAM" id="SSF52540">
    <property type="entry name" value="P-loop containing nucleoside triphosphate hydrolases"/>
    <property type="match status" value="1"/>
</dbReference>
<evidence type="ECO:0000313" key="8">
    <source>
        <dbReference type="EMBL" id="KAJ3483128.1"/>
    </source>
</evidence>
<dbReference type="Pfam" id="PF01926">
    <property type="entry name" value="MMR_HSR1"/>
    <property type="match status" value="1"/>
</dbReference>
<dbReference type="PANTHER" id="PTHR45709:SF2">
    <property type="entry name" value="LARGE SUBUNIT GTPASE 1 HOMOLOG"/>
    <property type="match status" value="1"/>
</dbReference>
<comment type="caution">
    <text evidence="8">The sequence shown here is derived from an EMBL/GenBank/DDBJ whole genome shotgun (WGS) entry which is preliminary data.</text>
</comment>
<organism evidence="8 9">
    <name type="scientific">Meripilus lineatus</name>
    <dbReference type="NCBI Taxonomy" id="2056292"/>
    <lineage>
        <taxon>Eukaryota</taxon>
        <taxon>Fungi</taxon>
        <taxon>Dikarya</taxon>
        <taxon>Basidiomycota</taxon>
        <taxon>Agaricomycotina</taxon>
        <taxon>Agaricomycetes</taxon>
        <taxon>Polyporales</taxon>
        <taxon>Meripilaceae</taxon>
        <taxon>Meripilus</taxon>
    </lineage>
</organism>
<accession>A0AAD5V2L5</accession>
<evidence type="ECO:0000256" key="5">
    <source>
        <dbReference type="ARBA" id="ARBA00023134"/>
    </source>
</evidence>
<reference evidence="8" key="1">
    <citation type="submission" date="2022-07" db="EMBL/GenBank/DDBJ databases">
        <title>Genome Sequence of Physisporinus lineatus.</title>
        <authorList>
            <person name="Buettner E."/>
        </authorList>
    </citation>
    <scope>NUCLEOTIDE SEQUENCE</scope>
    <source>
        <strain evidence="8">VT162</strain>
    </source>
</reference>
<proteinExistence type="predicted"/>
<feature type="compositionally biased region" description="Acidic residues" evidence="6">
    <location>
        <begin position="297"/>
        <end position="314"/>
    </location>
</feature>
<protein>
    <recommendedName>
        <fullName evidence="7">CP-type G domain-containing protein</fullName>
    </recommendedName>
</protein>
<feature type="domain" description="CP-type G" evidence="7">
    <location>
        <begin position="162"/>
        <end position="430"/>
    </location>
</feature>
<evidence type="ECO:0000259" key="7">
    <source>
        <dbReference type="PROSITE" id="PS51721"/>
    </source>
</evidence>
<feature type="compositionally biased region" description="Polar residues" evidence="6">
    <location>
        <begin position="581"/>
        <end position="600"/>
    </location>
</feature>
<dbReference type="GO" id="GO:0005829">
    <property type="term" value="C:cytosol"/>
    <property type="evidence" value="ECO:0007669"/>
    <property type="project" value="TreeGrafter"/>
</dbReference>
<dbReference type="Proteomes" id="UP001212997">
    <property type="component" value="Unassembled WGS sequence"/>
</dbReference>
<evidence type="ECO:0000256" key="6">
    <source>
        <dbReference type="SAM" id="MobiDB-lite"/>
    </source>
</evidence>
<dbReference type="InterPro" id="IPR030378">
    <property type="entry name" value="G_CP_dom"/>
</dbReference>
<evidence type="ECO:0000256" key="4">
    <source>
        <dbReference type="ARBA" id="ARBA00022801"/>
    </source>
</evidence>
<feature type="region of interest" description="Disordered" evidence="6">
    <location>
        <begin position="261"/>
        <end position="338"/>
    </location>
</feature>
<keyword evidence="4" id="KW-0378">Hydrolase</keyword>
<dbReference type="PROSITE" id="PS51721">
    <property type="entry name" value="G_CP"/>
    <property type="match status" value="1"/>
</dbReference>
<feature type="region of interest" description="Disordered" evidence="6">
    <location>
        <begin position="620"/>
        <end position="651"/>
    </location>
</feature>
<dbReference type="GO" id="GO:0003924">
    <property type="term" value="F:GTPase activity"/>
    <property type="evidence" value="ECO:0007669"/>
    <property type="project" value="InterPro"/>
</dbReference>
<feature type="region of interest" description="Disordered" evidence="6">
    <location>
        <begin position="575"/>
        <end position="600"/>
    </location>
</feature>
<sequence length="691" mass="76885">MPPPKGRNHNPSGLGRAIINKKYKDARVARESGMYTTDVDSTTRLQSITQERDLDEFLNTAQLAGTQFTAERRNVKIIPAVGTQHNPYLLSEEEEQKTLQRHRENKQRLQVPRRPPWTKAMTTPQLDRQEKDAFLDWRRGLAQLQEQDNFLLTPFERNIEVWRQLWRVLERSHLVVQIVDARNPLRFRCEDLEAYVQDVEGPEGEQGTGKGKRRSLLLINKADLLTATQRRQWADYFDQQGVRYAFFSAANATALQQARREAQAALAESSPELDPEEVKPDQSAAESEPSTGQELEKQDDDLEDEEEEWEDDDNSSLSSAHDGRHLVEEDDSPDAQDPRTRVLSVLELEQLFINAAPDLSTFTDSTGHVPTKLIVGLVGYPNVGKSSTINSLLGEKKVSVSSTPGKTKHFQTIQLSPTLTLCDCPGLVFPQFATTRADLVCDGVLPIDQLREHTGPVALVVKRIPREILEAIYGLTIQSKSIEEGGTGNITAENLLIAYAVARGFTRSGQGNPDEARAARYILKDYVNAKLLFCHPPPEVPEDSFNAQTREYALQRAAGKKKAPVTRVVKGADTFIPLSSPHPSGQDTPSDGASATVSGRKTTRVDQEFFANNAAISSRPFTQGSKSHGQEFSRSRLYPHQNSVADDGTPLSGRRARIAAVLANAGSDVGTDKKHHKKMKRVKQRSGKGYD</sequence>
<dbReference type="InterPro" id="IPR006073">
    <property type="entry name" value="GTP-bd"/>
</dbReference>
<keyword evidence="2" id="KW-0963">Cytoplasm</keyword>
<evidence type="ECO:0000256" key="3">
    <source>
        <dbReference type="ARBA" id="ARBA00022741"/>
    </source>
</evidence>
<dbReference type="InterPro" id="IPR043358">
    <property type="entry name" value="GNL1-like"/>
</dbReference>